<name>N1JLD5_BLUG1</name>
<organism evidence="1 2">
    <name type="scientific">Blumeria graminis f. sp. hordei (strain DH14)</name>
    <name type="common">Barley powdery mildew</name>
    <name type="synonym">Oidium monilioides f. sp. hordei</name>
    <dbReference type="NCBI Taxonomy" id="546991"/>
    <lineage>
        <taxon>Eukaryota</taxon>
        <taxon>Fungi</taxon>
        <taxon>Dikarya</taxon>
        <taxon>Ascomycota</taxon>
        <taxon>Pezizomycotina</taxon>
        <taxon>Leotiomycetes</taxon>
        <taxon>Erysiphales</taxon>
        <taxon>Erysiphaceae</taxon>
        <taxon>Blumeria</taxon>
        <taxon>Blumeria hordei</taxon>
    </lineage>
</organism>
<evidence type="ECO:0000313" key="1">
    <source>
        <dbReference type="EMBL" id="CCU83142.1"/>
    </source>
</evidence>
<reference evidence="1 2" key="1">
    <citation type="journal article" date="2010" name="Science">
        <title>Genome expansion and gene loss in powdery mildew fungi reveal tradeoffs in extreme parasitism.</title>
        <authorList>
            <person name="Spanu P.D."/>
            <person name="Abbott J.C."/>
            <person name="Amselem J."/>
            <person name="Burgis T.A."/>
            <person name="Soanes D.M."/>
            <person name="Stueber K."/>
            <person name="Ver Loren van Themaat E."/>
            <person name="Brown J.K.M."/>
            <person name="Butcher S.A."/>
            <person name="Gurr S.J."/>
            <person name="Lebrun M.-H."/>
            <person name="Ridout C.J."/>
            <person name="Schulze-Lefert P."/>
            <person name="Talbot N.J."/>
            <person name="Ahmadinejad N."/>
            <person name="Ametz C."/>
            <person name="Barton G.R."/>
            <person name="Benjdia M."/>
            <person name="Bidzinski P."/>
            <person name="Bindschedler L.V."/>
            <person name="Both M."/>
            <person name="Brewer M.T."/>
            <person name="Cadle-Davidson L."/>
            <person name="Cadle-Davidson M.M."/>
            <person name="Collemare J."/>
            <person name="Cramer R."/>
            <person name="Frenkel O."/>
            <person name="Godfrey D."/>
            <person name="Harriman J."/>
            <person name="Hoede C."/>
            <person name="King B.C."/>
            <person name="Klages S."/>
            <person name="Kleemann J."/>
            <person name="Knoll D."/>
            <person name="Koti P.S."/>
            <person name="Kreplak J."/>
            <person name="Lopez-Ruiz F.J."/>
            <person name="Lu X."/>
            <person name="Maekawa T."/>
            <person name="Mahanil S."/>
            <person name="Micali C."/>
            <person name="Milgroom M.G."/>
            <person name="Montana G."/>
            <person name="Noir S."/>
            <person name="O'Connell R.J."/>
            <person name="Oberhaensli S."/>
            <person name="Parlange F."/>
            <person name="Pedersen C."/>
            <person name="Quesneville H."/>
            <person name="Reinhardt R."/>
            <person name="Rott M."/>
            <person name="Sacristan S."/>
            <person name="Schmidt S.M."/>
            <person name="Schoen M."/>
            <person name="Skamnioti P."/>
            <person name="Sommer H."/>
            <person name="Stephens A."/>
            <person name="Takahara H."/>
            <person name="Thordal-Christensen H."/>
            <person name="Vigouroux M."/>
            <person name="Wessling R."/>
            <person name="Wicker T."/>
            <person name="Panstruga R."/>
        </authorList>
    </citation>
    <scope>NUCLEOTIDE SEQUENCE [LARGE SCALE GENOMIC DNA]</scope>
    <source>
        <strain evidence="1">DH14</strain>
    </source>
</reference>
<sequence>MRTDCPPELQPIVEAKQRRAAIFGVEANLLPLTNVSNRLFVDSMKVYVRAAIAQHMATGQATMPPVISPRPANPFPRAPDARSIPIPAVPALSVKSTWATVAKNRLRQNAVPTAKAVPRPAAKAQKKEAPNVKVFKRLFLRLGSDHS</sequence>
<protein>
    <submittedName>
        <fullName evidence="1">EKA-like protein</fullName>
    </submittedName>
</protein>
<proteinExistence type="predicted"/>
<gene>
    <name evidence="1" type="ORF">BGHDH14_bgh04040</name>
</gene>
<dbReference type="Proteomes" id="UP000015441">
    <property type="component" value="Unassembled WGS sequence"/>
</dbReference>
<dbReference type="AlphaFoldDB" id="N1JLD5"/>
<accession>N1JLD5</accession>
<keyword evidence="2" id="KW-1185">Reference proteome</keyword>
<dbReference type="InParanoid" id="N1JLD5"/>
<comment type="caution">
    <text evidence="1">The sequence shown here is derived from an EMBL/GenBank/DDBJ whole genome shotgun (WGS) entry which is preliminary data.</text>
</comment>
<dbReference type="HOGENOM" id="CLU_018153_8_1_1"/>
<dbReference type="EMBL" id="CAUH01007594">
    <property type="protein sequence ID" value="CCU83142.1"/>
    <property type="molecule type" value="Genomic_DNA"/>
</dbReference>
<evidence type="ECO:0000313" key="2">
    <source>
        <dbReference type="Proteomes" id="UP000015441"/>
    </source>
</evidence>